<gene>
    <name evidence="6" type="ORF">A8708_25845</name>
</gene>
<dbReference type="InterPro" id="IPR018060">
    <property type="entry name" value="HTH_AraC"/>
</dbReference>
<evidence type="ECO:0000256" key="2">
    <source>
        <dbReference type="ARBA" id="ARBA00023125"/>
    </source>
</evidence>
<keyword evidence="3" id="KW-0804">Transcription</keyword>
<reference evidence="6 7" key="1">
    <citation type="submission" date="2016-05" db="EMBL/GenBank/DDBJ databases">
        <title>Paenibacillus sp. 1ZS3-15 nov., isolated from the rhizosphere soil.</title>
        <authorList>
            <person name="Zhang X.X."/>
            <person name="Zhang J."/>
        </authorList>
    </citation>
    <scope>NUCLEOTIDE SEQUENCE [LARGE SCALE GENOMIC DNA]</scope>
    <source>
        <strain evidence="6 7">1ZS3-15</strain>
    </source>
</reference>
<feature type="domain" description="HTH araC/xylS-type" evidence="5">
    <location>
        <begin position="664"/>
        <end position="763"/>
    </location>
</feature>
<dbReference type="Proteomes" id="UP000078454">
    <property type="component" value="Unassembled WGS sequence"/>
</dbReference>
<evidence type="ECO:0000256" key="1">
    <source>
        <dbReference type="ARBA" id="ARBA00023015"/>
    </source>
</evidence>
<keyword evidence="2" id="KW-0238">DNA-binding</keyword>
<protein>
    <recommendedName>
        <fullName evidence="5">HTH araC/xylS-type domain-containing protein</fullName>
    </recommendedName>
</protein>
<dbReference type="InterPro" id="IPR009057">
    <property type="entry name" value="Homeodomain-like_sf"/>
</dbReference>
<feature type="transmembrane region" description="Helical" evidence="4">
    <location>
        <begin position="294"/>
        <end position="316"/>
    </location>
</feature>
<dbReference type="RefSeq" id="WP_068661817.1">
    <property type="nucleotide sequence ID" value="NZ_LYPB01000039.1"/>
</dbReference>
<evidence type="ECO:0000256" key="4">
    <source>
        <dbReference type="SAM" id="Phobius"/>
    </source>
</evidence>
<dbReference type="PROSITE" id="PS01124">
    <property type="entry name" value="HTH_ARAC_FAMILY_2"/>
    <property type="match status" value="1"/>
</dbReference>
<organism evidence="6 7">
    <name type="scientific">Paenibacillus oryzisoli</name>
    <dbReference type="NCBI Taxonomy" id="1850517"/>
    <lineage>
        <taxon>Bacteria</taxon>
        <taxon>Bacillati</taxon>
        <taxon>Bacillota</taxon>
        <taxon>Bacilli</taxon>
        <taxon>Bacillales</taxon>
        <taxon>Paenibacillaceae</taxon>
        <taxon>Paenibacillus</taxon>
    </lineage>
</organism>
<keyword evidence="7" id="KW-1185">Reference proteome</keyword>
<evidence type="ECO:0000259" key="5">
    <source>
        <dbReference type="PROSITE" id="PS01124"/>
    </source>
</evidence>
<dbReference type="AlphaFoldDB" id="A0A198APV4"/>
<dbReference type="SMART" id="SM00342">
    <property type="entry name" value="HTH_ARAC"/>
    <property type="match status" value="1"/>
</dbReference>
<evidence type="ECO:0000313" key="7">
    <source>
        <dbReference type="Proteomes" id="UP000078454"/>
    </source>
</evidence>
<comment type="caution">
    <text evidence="6">The sequence shown here is derived from an EMBL/GenBank/DDBJ whole genome shotgun (WGS) entry which is preliminary data.</text>
</comment>
<accession>A0A198APV4</accession>
<name>A0A198APV4_9BACL</name>
<keyword evidence="1" id="KW-0805">Transcription regulation</keyword>
<proteinExistence type="predicted"/>
<keyword evidence="4" id="KW-0812">Transmembrane</keyword>
<keyword evidence="4" id="KW-1133">Transmembrane helix</keyword>
<dbReference type="Gene3D" id="1.10.10.60">
    <property type="entry name" value="Homeodomain-like"/>
    <property type="match status" value="2"/>
</dbReference>
<dbReference type="GO" id="GO:0043565">
    <property type="term" value="F:sequence-specific DNA binding"/>
    <property type="evidence" value="ECO:0007669"/>
    <property type="project" value="InterPro"/>
</dbReference>
<dbReference type="Gene3D" id="6.10.340.10">
    <property type="match status" value="1"/>
</dbReference>
<dbReference type="STRING" id="1850517.A8708_25845"/>
<dbReference type="Pfam" id="PF12833">
    <property type="entry name" value="HTH_18"/>
    <property type="match status" value="1"/>
</dbReference>
<dbReference type="OrthoDB" id="1975037at2"/>
<evidence type="ECO:0000256" key="3">
    <source>
        <dbReference type="ARBA" id="ARBA00023163"/>
    </source>
</evidence>
<feature type="transmembrane region" description="Helical" evidence="4">
    <location>
        <begin position="16"/>
        <end position="37"/>
    </location>
</feature>
<dbReference type="EMBL" id="LYPB01000039">
    <property type="protein sequence ID" value="OAS23584.1"/>
    <property type="molecule type" value="Genomic_DNA"/>
</dbReference>
<sequence length="767" mass="88248">MLRAADVQKKKFFTKVYLVCILIVLLYASIAVGFLIYKNMESLNQKWDANATRSVEQMREQMDIRLQVAFNLVYQLKRTEHFLNYSNDTTRNYANITLVLEQLKKNREAFENYGYRIDVMKPDDNLVITTFGTIDKDKYYKEMALKGTDIEQIDGYIKDSKYSNVVLVQQRLSEMENYGYDTISFVKKELTGRNDLMFVISFFNGGFYPDLLKLDTQVNRIGILSGDQLVDVKENEVNGGISDEVLAQVKERRAPYVEQYGDDQAHLVSSSVLPNVKYLFMVSGYAWQPQLSGLLFHSLLLFGLLLAIGAGVAFLASRNIYRPIHNVLTIFKGLEQGRRGADDDALESADDMSFITATAVNISRMNDNLKETIQNNRLSLRDHFLRNMLYGITGEAEVRINADKYGLEHVQQDVTVVVMELVDAQELDAEFPVETVVEIKTGIFRMILEAVKREFHYEQVELEHKRHVLIVKEQQIDRMKRIFTHILSGIEADTEIRVVAAIGRPVISLSNCAESYRDAVRLLERRFSIDKNTVITVNDVVLQSADMYTYPLELERELITFVLQGKTEQVEAILTRILDEHMEERYAGGEKLARFVFAIDVTVHRILNQMNKSYRELFGQDSLYDELKQAGNRKRVRDRIYEVFTVIMAGMASRSEKQDHTVAEQLLAHIHAHFDEDISLSDIAEKFNLSLGYISLLFKKFTGENFKEYLNQYRVTKAKEYLNAEEVYSINDVAGKVGCNNVNTFIRIFKKYEGVSPGQYAKRNEST</sequence>
<dbReference type="SUPFAM" id="SSF46689">
    <property type="entry name" value="Homeodomain-like"/>
    <property type="match status" value="2"/>
</dbReference>
<dbReference type="PANTHER" id="PTHR43280:SF2">
    <property type="entry name" value="HTH-TYPE TRANSCRIPTIONAL REGULATOR EXSA"/>
    <property type="match status" value="1"/>
</dbReference>
<dbReference type="GO" id="GO:0003700">
    <property type="term" value="F:DNA-binding transcription factor activity"/>
    <property type="evidence" value="ECO:0007669"/>
    <property type="project" value="InterPro"/>
</dbReference>
<evidence type="ECO:0000313" key="6">
    <source>
        <dbReference type="EMBL" id="OAS23584.1"/>
    </source>
</evidence>
<keyword evidence="4" id="KW-0472">Membrane</keyword>
<dbReference type="PANTHER" id="PTHR43280">
    <property type="entry name" value="ARAC-FAMILY TRANSCRIPTIONAL REGULATOR"/>
    <property type="match status" value="1"/>
</dbReference>